<dbReference type="Gene3D" id="1.10.10.10">
    <property type="entry name" value="Winged helix-like DNA-binding domain superfamily/Winged helix DNA-binding domain"/>
    <property type="match status" value="1"/>
</dbReference>
<reference evidence="5" key="1">
    <citation type="journal article" date="2020" name="mSystems">
        <title>Genome- and Community-Level Interaction Insights into Carbon Utilization and Element Cycling Functions of Hydrothermarchaeota in Hydrothermal Sediment.</title>
        <authorList>
            <person name="Zhou Z."/>
            <person name="Liu Y."/>
            <person name="Xu W."/>
            <person name="Pan J."/>
            <person name="Luo Z.H."/>
            <person name="Li M."/>
        </authorList>
    </citation>
    <scope>NUCLEOTIDE SEQUENCE [LARGE SCALE GENOMIC DNA]</scope>
    <source>
        <strain evidence="5">SpSt-23</strain>
    </source>
</reference>
<organism evidence="5">
    <name type="scientific">Thermosphaera aggregans</name>
    <dbReference type="NCBI Taxonomy" id="54254"/>
    <lineage>
        <taxon>Archaea</taxon>
        <taxon>Thermoproteota</taxon>
        <taxon>Thermoprotei</taxon>
        <taxon>Desulfurococcales</taxon>
        <taxon>Desulfurococcaceae</taxon>
        <taxon>Thermosphaera</taxon>
    </lineage>
</organism>
<accession>A0A7C2BLN7</accession>
<proteinExistence type="inferred from homology"/>
<comment type="caution">
    <text evidence="5">The sequence shown here is derived from an EMBL/GenBank/DDBJ whole genome shotgun (WGS) entry which is preliminary data.</text>
</comment>
<keyword evidence="2 5" id="KW-0689">Ribosomal protein</keyword>
<dbReference type="GO" id="GO:0005840">
    <property type="term" value="C:ribosome"/>
    <property type="evidence" value="ECO:0007669"/>
    <property type="project" value="UniProtKB-KW"/>
</dbReference>
<dbReference type="GO" id="GO:1990904">
    <property type="term" value="C:ribonucleoprotein complex"/>
    <property type="evidence" value="ECO:0007669"/>
    <property type="project" value="UniProtKB-KW"/>
</dbReference>
<dbReference type="Pfam" id="PF03297">
    <property type="entry name" value="Ribosomal_S25"/>
    <property type="match status" value="1"/>
</dbReference>
<feature type="compositionally biased region" description="Basic and acidic residues" evidence="4">
    <location>
        <begin position="15"/>
        <end position="26"/>
    </location>
</feature>
<evidence type="ECO:0000256" key="2">
    <source>
        <dbReference type="ARBA" id="ARBA00022980"/>
    </source>
</evidence>
<evidence type="ECO:0000256" key="1">
    <source>
        <dbReference type="ARBA" id="ARBA00009106"/>
    </source>
</evidence>
<gene>
    <name evidence="5" type="ORF">ENP55_07000</name>
</gene>
<dbReference type="AlphaFoldDB" id="A0A7C2BLN7"/>
<feature type="region of interest" description="Disordered" evidence="4">
    <location>
        <begin position="1"/>
        <end position="28"/>
    </location>
</feature>
<dbReference type="EMBL" id="DSJT01000041">
    <property type="protein sequence ID" value="HEF87997.1"/>
    <property type="molecule type" value="Genomic_DNA"/>
</dbReference>
<dbReference type="NCBIfam" id="NF006813">
    <property type="entry name" value="PRK09334.1-3"/>
    <property type="match status" value="1"/>
</dbReference>
<dbReference type="InterPro" id="IPR004977">
    <property type="entry name" value="Ribosomal_eS25"/>
</dbReference>
<evidence type="ECO:0000256" key="4">
    <source>
        <dbReference type="SAM" id="MobiDB-lite"/>
    </source>
</evidence>
<comment type="similarity">
    <text evidence="1">Belongs to the eukaryotic ribosomal protein eS25 family.</text>
</comment>
<dbReference type="InterPro" id="IPR036388">
    <property type="entry name" value="WH-like_DNA-bd_sf"/>
</dbReference>
<evidence type="ECO:0000313" key="5">
    <source>
        <dbReference type="EMBL" id="HEF87997.1"/>
    </source>
</evidence>
<protein>
    <submittedName>
        <fullName evidence="5">30S ribosomal protein S25e</fullName>
    </submittedName>
</protein>
<sequence length="105" mass="11844">MINVEVDGVSAQKKAKPEKPAKETGESKVQLATIFEPTEDILKRLEREVKKGEVKYYTPYMLANQLNVKISVARKILKEAEKRGILKLYSGGRRTPIYIPASNNP</sequence>
<name>A0A7C2BLN7_9CREN</name>
<keyword evidence="3" id="KW-0687">Ribonucleoprotein</keyword>
<evidence type="ECO:0000256" key="3">
    <source>
        <dbReference type="ARBA" id="ARBA00023274"/>
    </source>
</evidence>